<protein>
    <submittedName>
        <fullName evidence="1">Uncharacterized protein</fullName>
    </submittedName>
</protein>
<dbReference type="AlphaFoldDB" id="A0A9P4KFR4"/>
<keyword evidence="2" id="KW-1185">Reference proteome</keyword>
<gene>
    <name evidence="1" type="ORF">CC78DRAFT_109984</name>
</gene>
<sequence>MTGNTYLNLAQRGFQLAHVRREGSLSSSLACHLFSAVTRPHSLRRRTWDGSITLTPKAFRASPGHAAHAWMRTSHPSASMNHLSLSIWYDSRGGGGMFRRQLARTRLAVPMQDSYTAACSRPKRKYVGSWDLRDPHPFEGRTSCRRSMYTQMI</sequence>
<evidence type="ECO:0000313" key="1">
    <source>
        <dbReference type="EMBL" id="KAF2266868.1"/>
    </source>
</evidence>
<organism evidence="1 2">
    <name type="scientific">Lojkania enalia</name>
    <dbReference type="NCBI Taxonomy" id="147567"/>
    <lineage>
        <taxon>Eukaryota</taxon>
        <taxon>Fungi</taxon>
        <taxon>Dikarya</taxon>
        <taxon>Ascomycota</taxon>
        <taxon>Pezizomycotina</taxon>
        <taxon>Dothideomycetes</taxon>
        <taxon>Pleosporomycetidae</taxon>
        <taxon>Pleosporales</taxon>
        <taxon>Pleosporales incertae sedis</taxon>
        <taxon>Lojkania</taxon>
    </lineage>
</organism>
<name>A0A9P4KFR4_9PLEO</name>
<accession>A0A9P4KFR4</accession>
<dbReference type="EMBL" id="ML986595">
    <property type="protein sequence ID" value="KAF2266868.1"/>
    <property type="molecule type" value="Genomic_DNA"/>
</dbReference>
<evidence type="ECO:0000313" key="2">
    <source>
        <dbReference type="Proteomes" id="UP000800093"/>
    </source>
</evidence>
<comment type="caution">
    <text evidence="1">The sequence shown here is derived from an EMBL/GenBank/DDBJ whole genome shotgun (WGS) entry which is preliminary data.</text>
</comment>
<dbReference type="Proteomes" id="UP000800093">
    <property type="component" value="Unassembled WGS sequence"/>
</dbReference>
<reference evidence="2" key="1">
    <citation type="journal article" date="2020" name="Stud. Mycol.">
        <title>101 Dothideomycetes genomes: A test case for predicting lifestyles and emergence of pathogens.</title>
        <authorList>
            <person name="Haridas S."/>
            <person name="Albert R."/>
            <person name="Binder M."/>
            <person name="Bloem J."/>
            <person name="LaButti K."/>
            <person name="Salamov A."/>
            <person name="Andreopoulos B."/>
            <person name="Baker S."/>
            <person name="Barry K."/>
            <person name="Bills G."/>
            <person name="Bluhm B."/>
            <person name="Cannon C."/>
            <person name="Castanera R."/>
            <person name="Culley D."/>
            <person name="Daum C."/>
            <person name="Ezra D."/>
            <person name="Gonzalez J."/>
            <person name="Henrissat B."/>
            <person name="Kuo A."/>
            <person name="Liang C."/>
            <person name="Lipzen A."/>
            <person name="Lutzoni F."/>
            <person name="Magnuson J."/>
            <person name="Mondo S."/>
            <person name="Nolan M."/>
            <person name="Ohm R."/>
            <person name="Pangilinan J."/>
            <person name="Park H.-J."/>
            <person name="Ramirez L."/>
            <person name="Alfaro M."/>
            <person name="Sun H."/>
            <person name="Tritt A."/>
            <person name="Yoshinaga Y."/>
            <person name="Zwiers L.-H."/>
            <person name="Turgeon B."/>
            <person name="Goodwin S."/>
            <person name="Spatafora J."/>
            <person name="Crous P."/>
            <person name="Grigoriev I."/>
        </authorList>
    </citation>
    <scope>NUCLEOTIDE SEQUENCE [LARGE SCALE GENOMIC DNA]</scope>
    <source>
        <strain evidence="2">CBS 304.66</strain>
    </source>
</reference>
<proteinExistence type="predicted"/>